<evidence type="ECO:0000313" key="3">
    <source>
        <dbReference type="Proteomes" id="UP000076925"/>
    </source>
</evidence>
<proteinExistence type="predicted"/>
<protein>
    <submittedName>
        <fullName evidence="2">Uncharacterized protein</fullName>
    </submittedName>
</protein>
<feature type="transmembrane region" description="Helical" evidence="1">
    <location>
        <begin position="45"/>
        <end position="63"/>
    </location>
</feature>
<accession>A0A139X9X7</accession>
<keyword evidence="1" id="KW-1133">Transmembrane helix</keyword>
<evidence type="ECO:0000256" key="1">
    <source>
        <dbReference type="SAM" id="Phobius"/>
    </source>
</evidence>
<keyword evidence="1" id="KW-0812">Transmembrane</keyword>
<reference evidence="2 3" key="1">
    <citation type="journal article" date="2013" name="Genome Biol. Evol.">
        <title>Genomes of Stigonematalean cyanobacteria (subsection V) and the evolution of oxygenic photosynthesis from prokaryotes to plastids.</title>
        <authorList>
            <person name="Dagan T."/>
            <person name="Roettger M."/>
            <person name="Stucken K."/>
            <person name="Landan G."/>
            <person name="Koch R."/>
            <person name="Major P."/>
            <person name="Gould S.B."/>
            <person name="Goremykin V.V."/>
            <person name="Rippka R."/>
            <person name="Tandeau de Marsac N."/>
            <person name="Gugger M."/>
            <person name="Lockhart P.J."/>
            <person name="Allen J.F."/>
            <person name="Brune I."/>
            <person name="Maus I."/>
            <person name="Puhler A."/>
            <person name="Martin W.F."/>
        </authorList>
    </citation>
    <scope>NUCLEOTIDE SEQUENCE [LARGE SCALE GENOMIC DNA]</scope>
    <source>
        <strain evidence="2 3">PCC 7110</strain>
    </source>
</reference>
<evidence type="ECO:0000313" key="2">
    <source>
        <dbReference type="EMBL" id="KYC41476.1"/>
    </source>
</evidence>
<dbReference type="STRING" id="128403.WA1_22100"/>
<organism evidence="2 3">
    <name type="scientific">Scytonema hofmannii PCC 7110</name>
    <dbReference type="NCBI Taxonomy" id="128403"/>
    <lineage>
        <taxon>Bacteria</taxon>
        <taxon>Bacillati</taxon>
        <taxon>Cyanobacteriota</taxon>
        <taxon>Cyanophyceae</taxon>
        <taxon>Nostocales</taxon>
        <taxon>Scytonemataceae</taxon>
        <taxon>Scytonema</taxon>
    </lineage>
</organism>
<dbReference type="AlphaFoldDB" id="A0A139X9X7"/>
<comment type="caution">
    <text evidence="2">The sequence shown here is derived from an EMBL/GenBank/DDBJ whole genome shotgun (WGS) entry which is preliminary data.</text>
</comment>
<name>A0A139X9X7_9CYAN</name>
<gene>
    <name evidence="2" type="ORF">WA1_22100</name>
</gene>
<keyword evidence="1" id="KW-0472">Membrane</keyword>
<dbReference type="Proteomes" id="UP000076925">
    <property type="component" value="Unassembled WGS sequence"/>
</dbReference>
<dbReference type="OrthoDB" id="468406at2"/>
<keyword evidence="3" id="KW-1185">Reference proteome</keyword>
<sequence>MFGGLGMNSSKLNRRLNQSLGIFLGVAIAVWILRGFGVITFLPGGIIWLLLLGAVAMGILSYVQKTWWRF</sequence>
<dbReference type="EMBL" id="ANNX02000021">
    <property type="protein sequence ID" value="KYC41476.1"/>
    <property type="molecule type" value="Genomic_DNA"/>
</dbReference>
<feature type="transmembrane region" description="Helical" evidence="1">
    <location>
        <begin position="20"/>
        <end position="39"/>
    </location>
</feature>